<dbReference type="Proteomes" id="UP000622797">
    <property type="component" value="Unassembled WGS sequence"/>
</dbReference>
<dbReference type="Gene3D" id="3.40.50.720">
    <property type="entry name" value="NAD(P)-binding Rossmann-like Domain"/>
    <property type="match status" value="1"/>
</dbReference>
<dbReference type="PANTHER" id="PTHR45033">
    <property type="match status" value="1"/>
</dbReference>
<dbReference type="PANTHER" id="PTHR45033:SF2">
    <property type="entry name" value="ZINC-TYPE ALCOHOL DEHYDROGENASE-LIKE PROTEIN C1773.06C"/>
    <property type="match status" value="1"/>
</dbReference>
<dbReference type="GO" id="GO:0016491">
    <property type="term" value="F:oxidoreductase activity"/>
    <property type="evidence" value="ECO:0007669"/>
    <property type="project" value="InterPro"/>
</dbReference>
<proteinExistence type="predicted"/>
<feature type="domain" description="Enoyl reductase (ER)" evidence="1">
    <location>
        <begin position="12"/>
        <end position="351"/>
    </location>
</feature>
<dbReference type="InterPro" id="IPR036291">
    <property type="entry name" value="NAD(P)-bd_dom_sf"/>
</dbReference>
<evidence type="ECO:0000313" key="3">
    <source>
        <dbReference type="Proteomes" id="UP000622797"/>
    </source>
</evidence>
<accession>A0A8H4U4D4</accession>
<evidence type="ECO:0000313" key="2">
    <source>
        <dbReference type="EMBL" id="KAF4969487.1"/>
    </source>
</evidence>
<reference evidence="2" key="2">
    <citation type="submission" date="2020-05" db="EMBL/GenBank/DDBJ databases">
        <authorList>
            <person name="Kim H.-S."/>
            <person name="Proctor R.H."/>
            <person name="Brown D.W."/>
        </authorList>
    </citation>
    <scope>NUCLEOTIDE SEQUENCE</scope>
    <source>
        <strain evidence="2">NRRL 20472</strain>
    </source>
</reference>
<name>A0A8H4U4D4_9HYPO</name>
<dbReference type="InterPro" id="IPR052711">
    <property type="entry name" value="Zinc_ADH-like"/>
</dbReference>
<reference evidence="2" key="1">
    <citation type="journal article" date="2020" name="BMC Genomics">
        <title>Correction to: Identification and distribution of gene clusters required for synthesis of sphingolipid metabolism inhibitors in diverse species of the filamentous fungus Fusarium.</title>
        <authorList>
            <person name="Kim H.S."/>
            <person name="Lohmar J.M."/>
            <person name="Busman M."/>
            <person name="Brown D.W."/>
            <person name="Naumann T.A."/>
            <person name="Divon H.H."/>
            <person name="Lysoe E."/>
            <person name="Uhlig S."/>
            <person name="Proctor R.H."/>
        </authorList>
    </citation>
    <scope>NUCLEOTIDE SEQUENCE</scope>
    <source>
        <strain evidence="2">NRRL 20472</strain>
    </source>
</reference>
<dbReference type="SUPFAM" id="SSF50129">
    <property type="entry name" value="GroES-like"/>
    <property type="match status" value="1"/>
</dbReference>
<dbReference type="InterPro" id="IPR013149">
    <property type="entry name" value="ADH-like_C"/>
</dbReference>
<protein>
    <recommendedName>
        <fullName evidence="1">Enoyl reductase (ER) domain-containing protein</fullName>
    </recommendedName>
</protein>
<dbReference type="Gene3D" id="3.90.180.10">
    <property type="entry name" value="Medium-chain alcohol dehydrogenases, catalytic domain"/>
    <property type="match status" value="1"/>
</dbReference>
<dbReference type="InterPro" id="IPR013154">
    <property type="entry name" value="ADH-like_N"/>
</dbReference>
<evidence type="ECO:0000259" key="1">
    <source>
        <dbReference type="SMART" id="SM00829"/>
    </source>
</evidence>
<dbReference type="AlphaFoldDB" id="A0A8H4U4D4"/>
<dbReference type="SMART" id="SM00829">
    <property type="entry name" value="PKS_ER"/>
    <property type="match status" value="1"/>
</dbReference>
<dbReference type="InterPro" id="IPR011032">
    <property type="entry name" value="GroES-like_sf"/>
</dbReference>
<gene>
    <name evidence="2" type="ORF">FSARC_3273</name>
</gene>
<dbReference type="Pfam" id="PF00107">
    <property type="entry name" value="ADH_zinc_N"/>
    <property type="match status" value="1"/>
</dbReference>
<dbReference type="InterPro" id="IPR020843">
    <property type="entry name" value="ER"/>
</dbReference>
<sequence length="358" mass="38600">MARQWILNDQQGFETSLKYQENVPVPSKEQLGPNQVLVKLYAASLNYREIVIAGPGGINGPITPPVVPACDGAGEVEAVGASVENFKPGDRVITFPAPDLVSQKGSDGLSSMADVQPMLGQGTDGVLRSEGVFSENALIHAPASLSWLQASTLSVTWLTAWHALSDLDAKKRGPESWILVQGTGGVSVAMLQLASSFGINVVATTSSQEKAERLKALGASHVVNYRENPTGWGKEARAFTPKGEGFDIVVDIGGNETLLQSLEAVRSHGVVQVVGGVGQQTEPVSMMGALMYTCTIRGFLMGSQNEYKELVRYIDEKKLQPAVDDVVFELADAKNAYHRLKEKKHFAKVVIRIDHHEH</sequence>
<organism evidence="2 3">
    <name type="scientific">Fusarium sarcochroum</name>
    <dbReference type="NCBI Taxonomy" id="1208366"/>
    <lineage>
        <taxon>Eukaryota</taxon>
        <taxon>Fungi</taxon>
        <taxon>Dikarya</taxon>
        <taxon>Ascomycota</taxon>
        <taxon>Pezizomycotina</taxon>
        <taxon>Sordariomycetes</taxon>
        <taxon>Hypocreomycetidae</taxon>
        <taxon>Hypocreales</taxon>
        <taxon>Nectriaceae</taxon>
        <taxon>Fusarium</taxon>
        <taxon>Fusarium lateritium species complex</taxon>
    </lineage>
</organism>
<dbReference type="Pfam" id="PF08240">
    <property type="entry name" value="ADH_N"/>
    <property type="match status" value="1"/>
</dbReference>
<comment type="caution">
    <text evidence="2">The sequence shown here is derived from an EMBL/GenBank/DDBJ whole genome shotgun (WGS) entry which is preliminary data.</text>
</comment>
<dbReference type="OrthoDB" id="9930022at2759"/>
<dbReference type="CDD" id="cd08276">
    <property type="entry name" value="MDR7"/>
    <property type="match status" value="1"/>
</dbReference>
<dbReference type="EMBL" id="JABEXW010000160">
    <property type="protein sequence ID" value="KAF4969487.1"/>
    <property type="molecule type" value="Genomic_DNA"/>
</dbReference>
<dbReference type="SUPFAM" id="SSF51735">
    <property type="entry name" value="NAD(P)-binding Rossmann-fold domains"/>
    <property type="match status" value="1"/>
</dbReference>
<keyword evidence="3" id="KW-1185">Reference proteome</keyword>